<dbReference type="GO" id="GO:0000056">
    <property type="term" value="P:ribosomal small subunit export from nucleus"/>
    <property type="evidence" value="ECO:0007669"/>
    <property type="project" value="TreeGrafter"/>
</dbReference>
<evidence type="ECO:0000313" key="2">
    <source>
        <dbReference type="EMBL" id="MBX55673.1"/>
    </source>
</evidence>
<dbReference type="PANTHER" id="PTHR13102">
    <property type="entry name" value="NUCLEOLAR PROTEIN 9"/>
    <property type="match status" value="1"/>
</dbReference>
<dbReference type="PANTHER" id="PTHR13102:SF0">
    <property type="entry name" value="NUCLEOLAR PROTEIN 9"/>
    <property type="match status" value="1"/>
</dbReference>
<dbReference type="GO" id="GO:0000472">
    <property type="term" value="P:endonucleolytic cleavage to generate mature 5'-end of SSU-rRNA from (SSU-rRNA, 5.8S rRNA, LSU-rRNA)"/>
    <property type="evidence" value="ECO:0007669"/>
    <property type="project" value="TreeGrafter"/>
</dbReference>
<evidence type="ECO:0000256" key="1">
    <source>
        <dbReference type="SAM" id="Phobius"/>
    </source>
</evidence>
<sequence>MRTILIYVYLFIAFSFTAILCRKAVELEKAKYFSEISNLSESGGADMESEKLSPTCGNALEEDRRKEFELATDYIIRRTLQTLPDGFDVDHLCCLLKLCANVFPFIAMDRSGSHVSETALKSLGTHLLEVKAFSVMEE</sequence>
<name>A0A2P2PLR4_RHIMU</name>
<dbReference type="InterPro" id="IPR011989">
    <property type="entry name" value="ARM-like"/>
</dbReference>
<protein>
    <submittedName>
        <fullName evidence="2">Uncharacterized protein</fullName>
    </submittedName>
</protein>
<dbReference type="EMBL" id="GGEC01075189">
    <property type="protein sequence ID" value="MBX55673.1"/>
    <property type="molecule type" value="Transcribed_RNA"/>
</dbReference>
<dbReference type="GO" id="GO:0000447">
    <property type="term" value="P:endonucleolytic cleavage in ITS1 to separate SSU-rRNA from 5.8S rRNA and LSU-rRNA from tricistronic rRNA transcript (SSU-rRNA, 5.8S rRNA, LSU-rRNA)"/>
    <property type="evidence" value="ECO:0007669"/>
    <property type="project" value="TreeGrafter"/>
</dbReference>
<reference evidence="2" key="1">
    <citation type="submission" date="2018-02" db="EMBL/GenBank/DDBJ databases">
        <title>Rhizophora mucronata_Transcriptome.</title>
        <authorList>
            <person name="Meera S.P."/>
            <person name="Sreeshan A."/>
            <person name="Augustine A."/>
        </authorList>
    </citation>
    <scope>NUCLEOTIDE SEQUENCE</scope>
    <source>
        <tissue evidence="2">Leaf</tissue>
    </source>
</reference>
<dbReference type="GO" id="GO:0005730">
    <property type="term" value="C:nucleolus"/>
    <property type="evidence" value="ECO:0007669"/>
    <property type="project" value="TreeGrafter"/>
</dbReference>
<dbReference type="GO" id="GO:0000480">
    <property type="term" value="P:endonucleolytic cleavage in 5'-ETS of tricistronic rRNA transcript (SSU-rRNA, 5.8S rRNA, LSU-rRNA)"/>
    <property type="evidence" value="ECO:0007669"/>
    <property type="project" value="TreeGrafter"/>
</dbReference>
<feature type="transmembrane region" description="Helical" evidence="1">
    <location>
        <begin position="6"/>
        <end position="25"/>
    </location>
</feature>
<keyword evidence="1" id="KW-1133">Transmembrane helix</keyword>
<accession>A0A2P2PLR4</accession>
<proteinExistence type="predicted"/>
<dbReference type="AlphaFoldDB" id="A0A2P2PLR4"/>
<dbReference type="GO" id="GO:0003723">
    <property type="term" value="F:RNA binding"/>
    <property type="evidence" value="ECO:0007669"/>
    <property type="project" value="InterPro"/>
</dbReference>
<dbReference type="GO" id="GO:0030688">
    <property type="term" value="C:preribosome, small subunit precursor"/>
    <property type="evidence" value="ECO:0007669"/>
    <property type="project" value="TreeGrafter"/>
</dbReference>
<organism evidence="2">
    <name type="scientific">Rhizophora mucronata</name>
    <name type="common">Asiatic mangrove</name>
    <dbReference type="NCBI Taxonomy" id="61149"/>
    <lineage>
        <taxon>Eukaryota</taxon>
        <taxon>Viridiplantae</taxon>
        <taxon>Streptophyta</taxon>
        <taxon>Embryophyta</taxon>
        <taxon>Tracheophyta</taxon>
        <taxon>Spermatophyta</taxon>
        <taxon>Magnoliopsida</taxon>
        <taxon>eudicotyledons</taxon>
        <taxon>Gunneridae</taxon>
        <taxon>Pentapetalae</taxon>
        <taxon>rosids</taxon>
        <taxon>fabids</taxon>
        <taxon>Malpighiales</taxon>
        <taxon>Rhizophoraceae</taxon>
        <taxon>Rhizophora</taxon>
    </lineage>
</organism>
<dbReference type="GO" id="GO:0030686">
    <property type="term" value="C:90S preribosome"/>
    <property type="evidence" value="ECO:0007669"/>
    <property type="project" value="TreeGrafter"/>
</dbReference>
<dbReference type="InterPro" id="IPR040000">
    <property type="entry name" value="NOP9"/>
</dbReference>
<dbReference type="Gene3D" id="1.25.10.10">
    <property type="entry name" value="Leucine-rich Repeat Variant"/>
    <property type="match status" value="1"/>
</dbReference>
<keyword evidence="1" id="KW-0812">Transmembrane</keyword>
<keyword evidence="1" id="KW-0472">Membrane</keyword>